<dbReference type="PATRIC" id="fig|1121318.3.peg.3298"/>
<dbReference type="Gene3D" id="3.90.1200.10">
    <property type="match status" value="1"/>
</dbReference>
<dbReference type="EMBL" id="LHUR01000042">
    <property type="protein sequence ID" value="KOA18401.1"/>
    <property type="molecule type" value="Genomic_DNA"/>
</dbReference>
<dbReference type="GO" id="GO:0042601">
    <property type="term" value="C:endospore-forming forespore"/>
    <property type="evidence" value="ECO:0007669"/>
    <property type="project" value="TreeGrafter"/>
</dbReference>
<protein>
    <submittedName>
        <fullName evidence="1">Spore coat protein I</fullName>
    </submittedName>
</protein>
<dbReference type="Gene3D" id="3.30.200.20">
    <property type="entry name" value="Phosphorylase Kinase, domain 1"/>
    <property type="match status" value="1"/>
</dbReference>
<dbReference type="SUPFAM" id="SSF56112">
    <property type="entry name" value="Protein kinase-like (PK-like)"/>
    <property type="match status" value="1"/>
</dbReference>
<keyword evidence="2" id="KW-1185">Reference proteome</keyword>
<evidence type="ECO:0000313" key="2">
    <source>
        <dbReference type="Proteomes" id="UP000037043"/>
    </source>
</evidence>
<organism evidence="1 2">
    <name type="scientific">Clostridium homopropionicum DSM 5847</name>
    <dbReference type="NCBI Taxonomy" id="1121318"/>
    <lineage>
        <taxon>Bacteria</taxon>
        <taxon>Bacillati</taxon>
        <taxon>Bacillota</taxon>
        <taxon>Clostridia</taxon>
        <taxon>Eubacteriales</taxon>
        <taxon>Clostridiaceae</taxon>
        <taxon>Clostridium</taxon>
    </lineage>
</organism>
<dbReference type="PANTHER" id="PTHR39179">
    <property type="entry name" value="SPORE COAT PROTEIN I"/>
    <property type="match status" value="1"/>
</dbReference>
<dbReference type="InterPro" id="IPR047175">
    <property type="entry name" value="CotS-like"/>
</dbReference>
<dbReference type="STRING" id="36844.SAMN04488501_101177"/>
<keyword evidence="1" id="KW-0167">Capsid protein</keyword>
<dbReference type="AlphaFoldDB" id="A0A0L6Z612"/>
<proteinExistence type="predicted"/>
<reference evidence="2" key="1">
    <citation type="submission" date="2015-08" db="EMBL/GenBank/DDBJ databases">
        <title>Genome sequence of the strict anaerobe Clostridium homopropionicum LuHBu1 (DSM 5847T).</title>
        <authorList>
            <person name="Poehlein A."/>
            <person name="Beck M."/>
            <person name="Schiel-Bengelsdorf B."/>
            <person name="Bengelsdorf F.R."/>
            <person name="Daniel R."/>
            <person name="Duerre P."/>
        </authorList>
    </citation>
    <scope>NUCLEOTIDE SEQUENCE [LARGE SCALE GENOMIC DNA]</scope>
    <source>
        <strain evidence="2">DSM 5847</strain>
    </source>
</reference>
<dbReference type="RefSeq" id="WP_052222748.1">
    <property type="nucleotide sequence ID" value="NZ_LHUR01000042.1"/>
</dbReference>
<dbReference type="PANTHER" id="PTHR39179:SF1">
    <property type="entry name" value="SPORE COAT PROTEIN I"/>
    <property type="match status" value="1"/>
</dbReference>
<comment type="caution">
    <text evidence="1">The sequence shown here is derived from an EMBL/GenBank/DDBJ whole genome shotgun (WGS) entry which is preliminary data.</text>
</comment>
<accession>A0A0L6Z612</accession>
<dbReference type="Pfam" id="PF01633">
    <property type="entry name" value="Choline_kinase"/>
    <property type="match status" value="1"/>
</dbReference>
<dbReference type="Proteomes" id="UP000037043">
    <property type="component" value="Unassembled WGS sequence"/>
</dbReference>
<dbReference type="NCBIfam" id="TIGR02906">
    <property type="entry name" value="spore_CotS"/>
    <property type="match status" value="1"/>
</dbReference>
<keyword evidence="1" id="KW-0946">Virion</keyword>
<dbReference type="InterPro" id="IPR011009">
    <property type="entry name" value="Kinase-like_dom_sf"/>
</dbReference>
<evidence type="ECO:0000313" key="1">
    <source>
        <dbReference type="EMBL" id="KOA18401.1"/>
    </source>
</evidence>
<name>A0A0L6Z612_9CLOT</name>
<gene>
    <name evidence="1" type="primary">cotI_4</name>
    <name evidence="1" type="ORF">CLHOM_33030</name>
</gene>
<sequence>MLENIKFKDKKALVQYDLDIDIFNNFTFLVEDIIPVRKVFILVTNEGNKILKKIDLTVDDINFIYSGLEYIRKNFFHRVFSFVLNKEGKPYFTWNDKTYCVMDLINARESEYSNPLDIETCSKSIGELHKASEGFKYKSPTRFQCGKTINNFKRKLQELELFKNLAEINEEKSEFDKIFIDGFEYYKNQILKSINIIEKSSYYKLCSEEDKIVLCHHDLAHHNILIKEDEAYFVDFDYSVIDLKVHDLCNFINKIEKTCAYDIDKTIMVLNNYSIINSINKQELEVLYGLLIFPQDIFNIVKAYYTRTKDWNYELFLEKLIKKNNFKEDREEYLKIYKEIYC</sequence>
<dbReference type="InterPro" id="IPR014255">
    <property type="entry name" value="Spore_coat_CotS"/>
</dbReference>